<evidence type="ECO:0000313" key="6">
    <source>
        <dbReference type="Proteomes" id="UP000002027"/>
    </source>
</evidence>
<proteinExistence type="predicted"/>
<reference evidence="6" key="1">
    <citation type="submission" date="2009-11" db="EMBL/GenBank/DDBJ databases">
        <title>The complete chromosome 1 of Sphaerobacter thermophilus DSM 20745.</title>
        <authorList>
            <person name="Lucas S."/>
            <person name="Copeland A."/>
            <person name="Lapidus A."/>
            <person name="Glavina del Rio T."/>
            <person name="Dalin E."/>
            <person name="Tice H."/>
            <person name="Bruce D."/>
            <person name="Goodwin L."/>
            <person name="Pitluck S."/>
            <person name="Kyrpides N."/>
            <person name="Mavromatis K."/>
            <person name="Ivanova N."/>
            <person name="Mikhailova N."/>
            <person name="LaButti K.M."/>
            <person name="Clum A."/>
            <person name="Sun H.I."/>
            <person name="Brettin T."/>
            <person name="Detter J.C."/>
            <person name="Han C."/>
            <person name="Larimer F."/>
            <person name="Land M."/>
            <person name="Hauser L."/>
            <person name="Markowitz V."/>
            <person name="Cheng J.F."/>
            <person name="Hugenholtz P."/>
            <person name="Woyke T."/>
            <person name="Wu D."/>
            <person name="Steenblock K."/>
            <person name="Schneider S."/>
            <person name="Pukall R."/>
            <person name="Goeker M."/>
            <person name="Klenk H.P."/>
            <person name="Eisen J.A."/>
        </authorList>
    </citation>
    <scope>NUCLEOTIDE SEQUENCE [LARGE SCALE GENOMIC DNA]</scope>
    <source>
        <strain evidence="6">ATCC 49802 / DSM 20745 / S 6022</strain>
    </source>
</reference>
<accession>D1C4B3</accession>
<dbReference type="CDD" id="cd00090">
    <property type="entry name" value="HTH_ARSR"/>
    <property type="match status" value="1"/>
</dbReference>
<gene>
    <name evidence="5" type="ordered locus">Sthe_1646</name>
</gene>
<dbReference type="InterPro" id="IPR036388">
    <property type="entry name" value="WH-like_DNA-bd_sf"/>
</dbReference>
<dbReference type="KEGG" id="sti:Sthe_1646"/>
<dbReference type="InterPro" id="IPR011991">
    <property type="entry name" value="ArsR-like_HTH"/>
</dbReference>
<keyword evidence="6" id="KW-1185">Reference proteome</keyword>
<dbReference type="EMBL" id="CP001823">
    <property type="protein sequence ID" value="ACZ39080.1"/>
    <property type="molecule type" value="Genomic_DNA"/>
</dbReference>
<evidence type="ECO:0000256" key="2">
    <source>
        <dbReference type="ARBA" id="ARBA00023125"/>
    </source>
</evidence>
<dbReference type="eggNOG" id="COG1733">
    <property type="taxonomic scope" value="Bacteria"/>
</dbReference>
<protein>
    <submittedName>
        <fullName evidence="5">Transcriptional regulator, HxlR family</fullName>
    </submittedName>
</protein>
<reference evidence="5 6" key="2">
    <citation type="journal article" date="2010" name="Stand. Genomic Sci.">
        <title>Complete genome sequence of Desulfohalobium retbaense type strain (HR(100)).</title>
        <authorList>
            <person name="Spring S."/>
            <person name="Nolan M."/>
            <person name="Lapidus A."/>
            <person name="Glavina Del Rio T."/>
            <person name="Copeland A."/>
            <person name="Tice H."/>
            <person name="Cheng J.F."/>
            <person name="Lucas S."/>
            <person name="Land M."/>
            <person name="Chen F."/>
            <person name="Bruce D."/>
            <person name="Goodwin L."/>
            <person name="Pitluck S."/>
            <person name="Ivanova N."/>
            <person name="Mavromatis K."/>
            <person name="Mikhailova N."/>
            <person name="Pati A."/>
            <person name="Chen A."/>
            <person name="Palaniappan K."/>
            <person name="Hauser L."/>
            <person name="Chang Y.J."/>
            <person name="Jeffries C.D."/>
            <person name="Munk C."/>
            <person name="Kiss H."/>
            <person name="Chain P."/>
            <person name="Han C."/>
            <person name="Brettin T."/>
            <person name="Detter J.C."/>
            <person name="Schuler E."/>
            <person name="Goker M."/>
            <person name="Rohde M."/>
            <person name="Bristow J."/>
            <person name="Eisen J.A."/>
            <person name="Markowitz V."/>
            <person name="Hugenholtz P."/>
            <person name="Kyrpides N.C."/>
            <person name="Klenk H.P."/>
        </authorList>
    </citation>
    <scope>NUCLEOTIDE SEQUENCE [LARGE SCALE GENOMIC DNA]</scope>
    <source>
        <strain evidence="6">ATCC 49802 / DSM 20745 / S 6022</strain>
    </source>
</reference>
<dbReference type="SUPFAM" id="SSF46785">
    <property type="entry name" value="Winged helix' DNA-binding domain"/>
    <property type="match status" value="1"/>
</dbReference>
<organism evidence="5 6">
    <name type="scientific">Sphaerobacter thermophilus (strain ATCC 49802 / DSM 20745 / KCCM 41009 / NCIMB 13125 / S 6022)</name>
    <dbReference type="NCBI Taxonomy" id="479434"/>
    <lineage>
        <taxon>Bacteria</taxon>
        <taxon>Pseudomonadati</taxon>
        <taxon>Thermomicrobiota</taxon>
        <taxon>Thermomicrobia</taxon>
        <taxon>Sphaerobacterales</taxon>
        <taxon>Sphaerobacterineae</taxon>
        <taxon>Sphaerobacteraceae</taxon>
        <taxon>Sphaerobacter</taxon>
    </lineage>
</organism>
<evidence type="ECO:0000313" key="5">
    <source>
        <dbReference type="EMBL" id="ACZ39080.1"/>
    </source>
</evidence>
<dbReference type="STRING" id="479434.Sthe_1646"/>
<sequence>MTRYRQFCPIAKGAEIFAERWTPLILREMLCGSHRFAEIQRGIPRISQSLLATRLRSLEREGIIERRPARDGHGFEYHLTPAGRELGTVVELLGGWGYRWALGRLRAEDLDPPSVLWFLHRYIRVERLPAETVVVRVDLRDDPLHAWWLILRRTGVELCFRDEGFSVDLWVTADAPTLAAIILGELEPRAAMRSGRLQVDGPRPLVRQFPDWLGVTQFTRYGRPGEIDHLLDPGIAWAALASPDAGPAVPEQP</sequence>
<dbReference type="PANTHER" id="PTHR33204">
    <property type="entry name" value="TRANSCRIPTIONAL REGULATOR, MARR FAMILY"/>
    <property type="match status" value="1"/>
</dbReference>
<feature type="domain" description="HTH hxlR-type" evidence="4">
    <location>
        <begin position="8"/>
        <end position="105"/>
    </location>
</feature>
<dbReference type="InterPro" id="IPR036527">
    <property type="entry name" value="SCP2_sterol-bd_dom_sf"/>
</dbReference>
<dbReference type="Proteomes" id="UP000002027">
    <property type="component" value="Chromosome 1"/>
</dbReference>
<dbReference type="PROSITE" id="PS51118">
    <property type="entry name" value="HTH_HXLR"/>
    <property type="match status" value="1"/>
</dbReference>
<dbReference type="RefSeq" id="WP_012872127.1">
    <property type="nucleotide sequence ID" value="NC_013523.1"/>
</dbReference>
<dbReference type="OrthoDB" id="9791143at2"/>
<dbReference type="Gene3D" id="3.30.1050.10">
    <property type="entry name" value="SCP2 sterol-binding domain"/>
    <property type="match status" value="1"/>
</dbReference>
<dbReference type="AlphaFoldDB" id="D1C4B3"/>
<dbReference type="InterPro" id="IPR002577">
    <property type="entry name" value="HTH_HxlR"/>
</dbReference>
<dbReference type="Gene3D" id="1.10.10.10">
    <property type="entry name" value="Winged helix-like DNA-binding domain superfamily/Winged helix DNA-binding domain"/>
    <property type="match status" value="1"/>
</dbReference>
<dbReference type="InterPro" id="IPR036390">
    <property type="entry name" value="WH_DNA-bd_sf"/>
</dbReference>
<dbReference type="SUPFAM" id="SSF55718">
    <property type="entry name" value="SCP-like"/>
    <property type="match status" value="1"/>
</dbReference>
<dbReference type="InParanoid" id="D1C4B3"/>
<keyword evidence="1" id="KW-0805">Transcription regulation</keyword>
<dbReference type="GO" id="GO:0006355">
    <property type="term" value="P:regulation of DNA-templated transcription"/>
    <property type="evidence" value="ECO:0007669"/>
    <property type="project" value="UniProtKB-ARBA"/>
</dbReference>
<dbReference type="Pfam" id="PF01638">
    <property type="entry name" value="HxlR"/>
    <property type="match status" value="1"/>
</dbReference>
<dbReference type="GO" id="GO:0003677">
    <property type="term" value="F:DNA binding"/>
    <property type="evidence" value="ECO:0007669"/>
    <property type="project" value="UniProtKB-KW"/>
</dbReference>
<dbReference type="eggNOG" id="COG3255">
    <property type="taxonomic scope" value="Bacteria"/>
</dbReference>
<evidence type="ECO:0000256" key="3">
    <source>
        <dbReference type="ARBA" id="ARBA00023163"/>
    </source>
</evidence>
<keyword evidence="2" id="KW-0238">DNA-binding</keyword>
<dbReference type="HOGENOM" id="CLU_076095_1_0_0"/>
<dbReference type="Pfam" id="PF02036">
    <property type="entry name" value="SCP2"/>
    <property type="match status" value="1"/>
</dbReference>
<dbReference type="PANTHER" id="PTHR33204:SF18">
    <property type="entry name" value="TRANSCRIPTIONAL REGULATORY PROTEIN"/>
    <property type="match status" value="1"/>
</dbReference>
<evidence type="ECO:0000256" key="1">
    <source>
        <dbReference type="ARBA" id="ARBA00023015"/>
    </source>
</evidence>
<name>D1C4B3_SPHTD</name>
<dbReference type="InterPro" id="IPR003033">
    <property type="entry name" value="SCP2_sterol-bd_dom"/>
</dbReference>
<keyword evidence="3" id="KW-0804">Transcription</keyword>
<evidence type="ECO:0000259" key="4">
    <source>
        <dbReference type="PROSITE" id="PS51118"/>
    </source>
</evidence>